<dbReference type="AlphaFoldDB" id="K7ZCP4"/>
<dbReference type="KEGG" id="thal:A1OE_585"/>
<dbReference type="EMBL" id="CP003539">
    <property type="protein sequence ID" value="AFX98776.1"/>
    <property type="molecule type" value="Genomic_DNA"/>
</dbReference>
<accession>K7ZCP4</accession>
<evidence type="ECO:0000313" key="2">
    <source>
        <dbReference type="Proteomes" id="UP000010077"/>
    </source>
</evidence>
<evidence type="ECO:0000313" key="1">
    <source>
        <dbReference type="EMBL" id="AFX98776.1"/>
    </source>
</evidence>
<dbReference type="STRING" id="1193729.A1OE_585"/>
<name>K7ZCP4_9PROT</name>
<sequence length="41" mass="4700">MVLLIILTDGSTWSLNKAFLSYGFKLYFSSLTVFYIKTVFA</sequence>
<reference evidence="1 2" key="1">
    <citation type="journal article" date="2012" name="Proc. Natl. Acad. Sci. U.S.A.">
        <title>Genome streamlining and chemical defense in a coral reef symbiosis.</title>
        <authorList>
            <person name="Kwan J.C."/>
            <person name="Donia M.S."/>
            <person name="Han A.W."/>
            <person name="Hirose E."/>
            <person name="Haygood M.G."/>
            <person name="Schmidt E.W."/>
        </authorList>
    </citation>
    <scope>NUCLEOTIDE SEQUENCE [LARGE SCALE GENOMIC DNA]</scope>
    <source>
        <strain evidence="1 2">L2</strain>
    </source>
</reference>
<keyword evidence="2" id="KW-1185">Reference proteome</keyword>
<proteinExistence type="predicted"/>
<gene>
    <name evidence="1" type="ORF">A1OE_585</name>
</gene>
<dbReference type="HOGENOM" id="CLU_3267252_0_0_5"/>
<dbReference type="Proteomes" id="UP000010077">
    <property type="component" value="Chromosome"/>
</dbReference>
<protein>
    <submittedName>
        <fullName evidence="1">Uncharacterized protein</fullName>
    </submittedName>
</protein>
<organism evidence="1 2">
    <name type="scientific">Candidatus Endolissoclinum faulkneri L2</name>
    <dbReference type="NCBI Taxonomy" id="1193729"/>
    <lineage>
        <taxon>Bacteria</taxon>
        <taxon>Pseudomonadati</taxon>
        <taxon>Pseudomonadota</taxon>
        <taxon>Alphaproteobacteria</taxon>
        <taxon>Rhodospirillales</taxon>
        <taxon>Rhodospirillaceae</taxon>
        <taxon>Candidatus Endolissoclinum</taxon>
    </lineage>
</organism>